<evidence type="ECO:0000313" key="6">
    <source>
        <dbReference type="EMBL" id="KKM84363.1"/>
    </source>
</evidence>
<reference evidence="6" key="1">
    <citation type="journal article" date="2015" name="Nature">
        <title>Complex archaea that bridge the gap between prokaryotes and eukaryotes.</title>
        <authorList>
            <person name="Spang A."/>
            <person name="Saw J.H."/>
            <person name="Jorgensen S.L."/>
            <person name="Zaremba-Niedzwiedzka K."/>
            <person name="Martijn J."/>
            <person name="Lind A.E."/>
            <person name="van Eijk R."/>
            <person name="Schleper C."/>
            <person name="Guy L."/>
            <person name="Ettema T.J."/>
        </authorList>
    </citation>
    <scope>NUCLEOTIDE SEQUENCE</scope>
</reference>
<dbReference type="AlphaFoldDB" id="A0A0F9KRJ2"/>
<evidence type="ECO:0000256" key="2">
    <source>
        <dbReference type="ARBA" id="ARBA00022643"/>
    </source>
</evidence>
<evidence type="ECO:0000256" key="3">
    <source>
        <dbReference type="ARBA" id="ARBA00022679"/>
    </source>
</evidence>
<dbReference type="InterPro" id="IPR023602">
    <property type="entry name" value="Riboflavin_kinase_CTP-dep"/>
</dbReference>
<name>A0A0F9KRJ2_9ZZZZ</name>
<evidence type="ECO:0000259" key="5">
    <source>
        <dbReference type="Pfam" id="PF01982"/>
    </source>
</evidence>
<gene>
    <name evidence="6" type="ORF">LCGC14_1299970</name>
</gene>
<protein>
    <recommendedName>
        <fullName evidence="5">Riboflavin kinase domain-containing protein</fullName>
    </recommendedName>
</protein>
<evidence type="ECO:0000256" key="4">
    <source>
        <dbReference type="ARBA" id="ARBA00022741"/>
    </source>
</evidence>
<keyword evidence="3" id="KW-0808">Transferase</keyword>
<proteinExistence type="predicted"/>
<feature type="domain" description="Riboflavin kinase" evidence="5">
    <location>
        <begin position="11"/>
        <end position="80"/>
    </location>
</feature>
<dbReference type="EMBL" id="LAZR01007579">
    <property type="protein sequence ID" value="KKM84363.1"/>
    <property type="molecule type" value="Genomic_DNA"/>
</dbReference>
<sequence>LDHSEIAGNTLSRRRTPGSKIGDGQFWRAKITKVDSAFEAKAYMLRRVDSGYRDRVELIADCHLRTTNGLKNGDKVALQVFCQTDIIESS</sequence>
<evidence type="ECO:0000256" key="1">
    <source>
        <dbReference type="ARBA" id="ARBA00022630"/>
    </source>
</evidence>
<dbReference type="GO" id="GO:0009231">
    <property type="term" value="P:riboflavin biosynthetic process"/>
    <property type="evidence" value="ECO:0007669"/>
    <property type="project" value="InterPro"/>
</dbReference>
<keyword evidence="2" id="KW-0288">FMN</keyword>
<keyword evidence="1" id="KW-0285">Flavoprotein</keyword>
<keyword evidence="4" id="KW-0547">Nucleotide-binding</keyword>
<feature type="non-terminal residue" evidence="6">
    <location>
        <position position="1"/>
    </location>
</feature>
<dbReference type="InterPro" id="IPR023465">
    <property type="entry name" value="Riboflavin_kinase_dom_sf"/>
</dbReference>
<comment type="caution">
    <text evidence="6">The sequence shown here is derived from an EMBL/GenBank/DDBJ whole genome shotgun (WGS) entry which is preliminary data.</text>
</comment>
<accession>A0A0F9KRJ2</accession>
<dbReference type="Pfam" id="PF01982">
    <property type="entry name" value="CTP-dep_RFKase"/>
    <property type="match status" value="1"/>
</dbReference>
<dbReference type="Gene3D" id="2.40.30.30">
    <property type="entry name" value="Riboflavin kinase-like"/>
    <property type="match status" value="1"/>
</dbReference>
<organism evidence="6">
    <name type="scientific">marine sediment metagenome</name>
    <dbReference type="NCBI Taxonomy" id="412755"/>
    <lineage>
        <taxon>unclassified sequences</taxon>
        <taxon>metagenomes</taxon>
        <taxon>ecological metagenomes</taxon>
    </lineage>
</organism>
<dbReference type="GO" id="GO:0000166">
    <property type="term" value="F:nucleotide binding"/>
    <property type="evidence" value="ECO:0007669"/>
    <property type="project" value="UniProtKB-KW"/>
</dbReference>
<dbReference type="GO" id="GO:0008531">
    <property type="term" value="F:riboflavin kinase activity"/>
    <property type="evidence" value="ECO:0007669"/>
    <property type="project" value="InterPro"/>
</dbReference>
<dbReference type="SUPFAM" id="SSF82114">
    <property type="entry name" value="Riboflavin kinase-like"/>
    <property type="match status" value="1"/>
</dbReference>